<proteinExistence type="inferred from homology"/>
<dbReference type="Pfam" id="PF03002">
    <property type="entry name" value="Somatostatin"/>
    <property type="match status" value="1"/>
</dbReference>
<dbReference type="InterPro" id="IPR029003">
    <property type="entry name" value="CENP-S/Mhf1"/>
</dbReference>
<dbReference type="GO" id="GO:0071821">
    <property type="term" value="C:FANCM-MHF complex"/>
    <property type="evidence" value="ECO:0007669"/>
    <property type="project" value="InterPro"/>
</dbReference>
<keyword evidence="5" id="KW-0165">Cleavage on pair of basic residues</keyword>
<dbReference type="InterPro" id="IPR004250">
    <property type="entry name" value="Somatostatin"/>
</dbReference>
<feature type="region of interest" description="Disordered" evidence="9">
    <location>
        <begin position="74"/>
        <end position="98"/>
    </location>
</feature>
<organism evidence="11 12">
    <name type="scientific">Varanus komodoensis</name>
    <name type="common">Komodo dragon</name>
    <dbReference type="NCBI Taxonomy" id="61221"/>
    <lineage>
        <taxon>Eukaryota</taxon>
        <taxon>Metazoa</taxon>
        <taxon>Chordata</taxon>
        <taxon>Craniata</taxon>
        <taxon>Vertebrata</taxon>
        <taxon>Euteleostomi</taxon>
        <taxon>Lepidosauria</taxon>
        <taxon>Squamata</taxon>
        <taxon>Bifurcata</taxon>
        <taxon>Unidentata</taxon>
        <taxon>Episquamata</taxon>
        <taxon>Toxicofera</taxon>
        <taxon>Anguimorpha</taxon>
        <taxon>Paleoanguimorpha</taxon>
        <taxon>Varanoidea</taxon>
        <taxon>Varanidae</taxon>
        <taxon>Varanus</taxon>
    </lineage>
</organism>
<dbReference type="Ensembl" id="ENSVKKT00000020285.1">
    <property type="protein sequence ID" value="ENSVKKP00000019798.1"/>
    <property type="gene ID" value="ENSVKKG00000013397.1"/>
</dbReference>
<evidence type="ECO:0000256" key="9">
    <source>
        <dbReference type="SAM" id="MobiDB-lite"/>
    </source>
</evidence>
<dbReference type="GO" id="GO:0030334">
    <property type="term" value="P:regulation of cell migration"/>
    <property type="evidence" value="ECO:0007669"/>
    <property type="project" value="TreeGrafter"/>
</dbReference>
<keyword evidence="6" id="KW-0372">Hormone</keyword>
<protein>
    <recommendedName>
        <fullName evidence="3">Centromere protein S</fullName>
    </recommendedName>
</protein>
<dbReference type="GO" id="GO:0007193">
    <property type="term" value="P:adenylate cyclase-inhibiting G protein-coupled receptor signaling pathway"/>
    <property type="evidence" value="ECO:0007669"/>
    <property type="project" value="TreeGrafter"/>
</dbReference>
<reference evidence="11" key="2">
    <citation type="submission" date="2025-09" db="UniProtKB">
        <authorList>
            <consortium name="Ensembl"/>
        </authorList>
    </citation>
    <scope>IDENTIFICATION</scope>
</reference>
<evidence type="ECO:0000256" key="1">
    <source>
        <dbReference type="ARBA" id="ARBA00004613"/>
    </source>
</evidence>
<evidence type="ECO:0000313" key="12">
    <source>
        <dbReference type="Proteomes" id="UP000694545"/>
    </source>
</evidence>
<dbReference type="GO" id="GO:0046982">
    <property type="term" value="F:protein heterodimerization activity"/>
    <property type="evidence" value="ECO:0007669"/>
    <property type="project" value="InterPro"/>
</dbReference>
<evidence type="ECO:0000256" key="4">
    <source>
        <dbReference type="ARBA" id="ARBA00022525"/>
    </source>
</evidence>
<dbReference type="PANTHER" id="PTHR10558">
    <property type="entry name" value="SOMATOSTATIN"/>
    <property type="match status" value="1"/>
</dbReference>
<evidence type="ECO:0000313" key="11">
    <source>
        <dbReference type="Ensembl" id="ENSVKKP00000019798.1"/>
    </source>
</evidence>
<dbReference type="Pfam" id="PF15630">
    <property type="entry name" value="CENP-S"/>
    <property type="match status" value="1"/>
</dbReference>
<keyword evidence="4" id="KW-0964">Secreted</keyword>
<dbReference type="GO" id="GO:0005184">
    <property type="term" value="F:neuropeptide hormone activity"/>
    <property type="evidence" value="ECO:0007669"/>
    <property type="project" value="TreeGrafter"/>
</dbReference>
<keyword evidence="7" id="KW-0732">Signal</keyword>
<reference evidence="11" key="1">
    <citation type="submission" date="2025-08" db="UniProtKB">
        <authorList>
            <consortium name="Ensembl"/>
        </authorList>
    </citation>
    <scope>IDENTIFICATION</scope>
</reference>
<dbReference type="PANTHER" id="PTHR10558:SF1">
    <property type="entry name" value="CORTISTATIN"/>
    <property type="match status" value="1"/>
</dbReference>
<dbReference type="GO" id="GO:0001664">
    <property type="term" value="F:G protein-coupled receptor binding"/>
    <property type="evidence" value="ECO:0007669"/>
    <property type="project" value="TreeGrafter"/>
</dbReference>
<dbReference type="Gene3D" id="1.10.20.10">
    <property type="entry name" value="Histone, subunit A"/>
    <property type="match status" value="1"/>
</dbReference>
<feature type="domain" description="Somatostatin/Cortistatin C-terminal" evidence="10">
    <location>
        <begin position="100"/>
        <end position="114"/>
    </location>
</feature>
<evidence type="ECO:0000256" key="7">
    <source>
        <dbReference type="ARBA" id="ARBA00022729"/>
    </source>
</evidence>
<evidence type="ECO:0000256" key="6">
    <source>
        <dbReference type="ARBA" id="ARBA00022702"/>
    </source>
</evidence>
<evidence type="ECO:0000259" key="10">
    <source>
        <dbReference type="Pfam" id="PF03002"/>
    </source>
</evidence>
<dbReference type="OMA" id="AFLAWWH"/>
<evidence type="ECO:0000256" key="8">
    <source>
        <dbReference type="ARBA" id="ARBA00023157"/>
    </source>
</evidence>
<dbReference type="InterPro" id="IPR018142">
    <property type="entry name" value="Somatostatin/Cortistatin_C"/>
</dbReference>
<dbReference type="AlphaFoldDB" id="A0A8D2LBA4"/>
<comment type="subcellular location">
    <subcellularLocation>
        <location evidence="1">Secreted</location>
    </subcellularLocation>
</comment>
<name>A0A8D2LBA4_VARKO</name>
<evidence type="ECO:0000256" key="5">
    <source>
        <dbReference type="ARBA" id="ARBA00022685"/>
    </source>
</evidence>
<keyword evidence="8" id="KW-1015">Disulfide bond</keyword>
<evidence type="ECO:0000256" key="3">
    <source>
        <dbReference type="ARBA" id="ARBA00016400"/>
    </source>
</evidence>
<dbReference type="GO" id="GO:0005615">
    <property type="term" value="C:extracellular space"/>
    <property type="evidence" value="ECO:0007669"/>
    <property type="project" value="TreeGrafter"/>
</dbReference>
<dbReference type="Proteomes" id="UP000694545">
    <property type="component" value="Unplaced"/>
</dbReference>
<feature type="compositionally biased region" description="Basic and acidic residues" evidence="9">
    <location>
        <begin position="77"/>
        <end position="90"/>
    </location>
</feature>
<dbReference type="InterPro" id="IPR009072">
    <property type="entry name" value="Histone-fold"/>
</dbReference>
<comment type="similarity">
    <text evidence="2">Belongs to the somatostatin family.</text>
</comment>
<sequence>NKLPLNHPINYLCLDKFVSPLHRHAKRSTINAEDVKLLARRSNSLQVPATLDRSELLAFLSELAEWASRMNEAPLPRPEKMTPVPREERTPVPQPPTREKVPCKNFFWKTFSSC</sequence>
<keyword evidence="12" id="KW-1185">Reference proteome</keyword>
<accession>A0A8D2LBA4</accession>
<evidence type="ECO:0000256" key="2">
    <source>
        <dbReference type="ARBA" id="ARBA00008327"/>
    </source>
</evidence>